<dbReference type="Gene3D" id="1.10.287.4070">
    <property type="match status" value="1"/>
</dbReference>
<evidence type="ECO:0000256" key="1">
    <source>
        <dbReference type="ARBA" id="ARBA00004604"/>
    </source>
</evidence>
<keyword evidence="4" id="KW-0539">Nucleus</keyword>
<comment type="similarity">
    <text evidence="2">Belongs to the NOP5/NOP56 family.</text>
</comment>
<dbReference type="FunCoup" id="A0A0G4H7E5">
    <property type="interactions" value="537"/>
</dbReference>
<reference evidence="8 9" key="1">
    <citation type="submission" date="2014-11" db="EMBL/GenBank/DDBJ databases">
        <authorList>
            <person name="Zhu J."/>
            <person name="Qi W."/>
            <person name="Song R."/>
        </authorList>
    </citation>
    <scope>NUCLEOTIDE SEQUENCE [LARGE SCALE GENOMIC DNA]</scope>
</reference>
<protein>
    <recommendedName>
        <fullName evidence="5">Nucleolar protein 56</fullName>
    </recommendedName>
</protein>
<dbReference type="InterPro" id="IPR042239">
    <property type="entry name" value="Nop_C"/>
</dbReference>
<feature type="region of interest" description="Disordered" evidence="6">
    <location>
        <begin position="434"/>
        <end position="541"/>
    </location>
</feature>
<keyword evidence="9" id="KW-1185">Reference proteome</keyword>
<dbReference type="PANTHER" id="PTHR10894">
    <property type="entry name" value="NUCLEOLAR PROTEIN 5 NUCLEOLAR PROTEIN NOP5 NOP58"/>
    <property type="match status" value="1"/>
</dbReference>
<gene>
    <name evidence="8" type="ORF">Vbra_19786</name>
</gene>
<feature type="domain" description="Nop" evidence="7">
    <location>
        <begin position="296"/>
        <end position="414"/>
    </location>
</feature>
<dbReference type="AlphaFoldDB" id="A0A0G4H7E5"/>
<organism evidence="8 9">
    <name type="scientific">Vitrella brassicaformis (strain CCMP3155)</name>
    <dbReference type="NCBI Taxonomy" id="1169540"/>
    <lineage>
        <taxon>Eukaryota</taxon>
        <taxon>Sar</taxon>
        <taxon>Alveolata</taxon>
        <taxon>Colpodellida</taxon>
        <taxon>Vitrellaceae</taxon>
        <taxon>Vitrella</taxon>
    </lineage>
</organism>
<dbReference type="Proteomes" id="UP000041254">
    <property type="component" value="Unassembled WGS sequence"/>
</dbReference>
<dbReference type="PANTHER" id="PTHR10894:SF0">
    <property type="entry name" value="NUCLEOLAR PROTEIN 56"/>
    <property type="match status" value="1"/>
</dbReference>
<dbReference type="InParanoid" id="A0A0G4H7E5"/>
<dbReference type="InterPro" id="IPR012976">
    <property type="entry name" value="NOSIC"/>
</dbReference>
<feature type="compositionally biased region" description="Acidic residues" evidence="6">
    <location>
        <begin position="459"/>
        <end position="473"/>
    </location>
</feature>
<evidence type="ECO:0000259" key="7">
    <source>
        <dbReference type="PROSITE" id="PS51358"/>
    </source>
</evidence>
<feature type="compositionally biased region" description="Basic and acidic residues" evidence="6">
    <location>
        <begin position="434"/>
        <end position="445"/>
    </location>
</feature>
<comment type="subcellular location">
    <subcellularLocation>
        <location evidence="1">Nucleus</location>
        <location evidence="1">Nucleolus</location>
    </subcellularLocation>
</comment>
<proteinExistence type="inferred from homology"/>
<evidence type="ECO:0000256" key="3">
    <source>
        <dbReference type="ARBA" id="ARBA00022517"/>
    </source>
</evidence>
<name>A0A0G4H7E5_VITBC</name>
<dbReference type="Pfam" id="PF01798">
    <property type="entry name" value="Nop"/>
    <property type="match status" value="1"/>
</dbReference>
<dbReference type="SUPFAM" id="SSF89124">
    <property type="entry name" value="Nop domain"/>
    <property type="match status" value="1"/>
</dbReference>
<dbReference type="InterPro" id="IPR012974">
    <property type="entry name" value="NOP58/56_N"/>
</dbReference>
<dbReference type="InterPro" id="IPR045056">
    <property type="entry name" value="Nop56/Nop58"/>
</dbReference>
<dbReference type="InterPro" id="IPR036070">
    <property type="entry name" value="Nop_dom_sf"/>
</dbReference>
<dbReference type="GO" id="GO:0030515">
    <property type="term" value="F:snoRNA binding"/>
    <property type="evidence" value="ECO:0007669"/>
    <property type="project" value="InterPro"/>
</dbReference>
<evidence type="ECO:0000256" key="2">
    <source>
        <dbReference type="ARBA" id="ARBA00009211"/>
    </source>
</evidence>
<feature type="compositionally biased region" description="Basic residues" evidence="6">
    <location>
        <begin position="446"/>
        <end position="455"/>
    </location>
</feature>
<feature type="compositionally biased region" description="Low complexity" evidence="6">
    <location>
        <begin position="501"/>
        <end position="516"/>
    </location>
</feature>
<dbReference type="SMART" id="SM00931">
    <property type="entry name" value="NOSIC"/>
    <property type="match status" value="1"/>
</dbReference>
<dbReference type="GO" id="GO:0032040">
    <property type="term" value="C:small-subunit processome"/>
    <property type="evidence" value="ECO:0007669"/>
    <property type="project" value="InterPro"/>
</dbReference>
<dbReference type="Gene3D" id="1.10.246.90">
    <property type="entry name" value="Nop domain"/>
    <property type="match status" value="1"/>
</dbReference>
<dbReference type="GO" id="GO:0042254">
    <property type="term" value="P:ribosome biogenesis"/>
    <property type="evidence" value="ECO:0007669"/>
    <property type="project" value="UniProtKB-KW"/>
</dbReference>
<keyword evidence="3" id="KW-0690">Ribosome biogenesis</keyword>
<evidence type="ECO:0000256" key="6">
    <source>
        <dbReference type="SAM" id="MobiDB-lite"/>
    </source>
</evidence>
<evidence type="ECO:0000256" key="5">
    <source>
        <dbReference type="ARBA" id="ARBA00040742"/>
    </source>
</evidence>
<evidence type="ECO:0000256" key="4">
    <source>
        <dbReference type="ARBA" id="ARBA00023242"/>
    </source>
</evidence>
<dbReference type="GO" id="GO:0031428">
    <property type="term" value="C:box C/D methylation guide snoRNP complex"/>
    <property type="evidence" value="ECO:0007669"/>
    <property type="project" value="InterPro"/>
</dbReference>
<dbReference type="STRING" id="1169540.A0A0G4H7E5"/>
<accession>A0A0G4H7E5</accession>
<evidence type="ECO:0000313" key="8">
    <source>
        <dbReference type="EMBL" id="CEM39815.1"/>
    </source>
</evidence>
<evidence type="ECO:0000313" key="9">
    <source>
        <dbReference type="Proteomes" id="UP000041254"/>
    </source>
</evidence>
<dbReference type="InterPro" id="IPR002687">
    <property type="entry name" value="Nop_dom"/>
</dbReference>
<dbReference type="OrthoDB" id="6780543at2759"/>
<dbReference type="PROSITE" id="PS51358">
    <property type="entry name" value="NOP"/>
    <property type="match status" value="1"/>
</dbReference>
<dbReference type="EMBL" id="CDMY01001052">
    <property type="protein sequence ID" value="CEM39815.1"/>
    <property type="molecule type" value="Genomic_DNA"/>
</dbReference>
<dbReference type="OMA" id="PDNYMFA"/>
<sequence length="541" mass="59911">MELYLLFESAAGYALLHVKEWEQVGQSSPEVQAALRELPSYSQAVKLKAFHAFRHAEEALDNMNAIAAGEVTDTLKTFLEANLPPLAKKKGKFALGVCEPNLGKALGDAGFPATMDKNVAELARATRLHWTHLTKGLQEIDLERARVGLGHSYSRSKLQFDPNRQDKPIIQSIALIDNLDKNVNLFAMRVREWYSWHFPELAKIVTDNIKFAEVAKVIQVKETFIERDDCVEQLTAVLNGDEDMANEILSAAKISMGQEITQVDMENILKFCDQVIKLAHQRKTLVDYLASKLEVVAPNLRSLIGDTVAARLISHAGSLVNLAKYPASTVQILGAEKALFRALKTRGNTPKYGLLFQSTFIGRAAQKNKGRISRYLANKCSLAARIDNFGEVSSSVFGNKMREQVEERLTYLSDRNIQTKKNIQAMKEALTEHSEELARAAEAEGKKKKKKKTKKKAAEEEEAVPMDQEEEAPEAPVAADEGTKKKQKKKRQREGEKEEAAAAAAAEADVDMAAAAAEEEPQEKPKKKKKKKAAAAAASDE</sequence>
<dbReference type="PhylomeDB" id="A0A0G4H7E5"/>
<dbReference type="Pfam" id="PF08156">
    <property type="entry name" value="NOP5NT"/>
    <property type="match status" value="1"/>
</dbReference>
<dbReference type="VEuPathDB" id="CryptoDB:Vbra_19786"/>
<dbReference type="FunFam" id="1.10.246.90:FF:000001">
    <property type="entry name" value="Nucleolar protein 56"/>
    <property type="match status" value="1"/>
</dbReference>